<organism evidence="11 12">
    <name type="scientific">Zootermopsis nevadensis</name>
    <name type="common">Dampwood termite</name>
    <dbReference type="NCBI Taxonomy" id="136037"/>
    <lineage>
        <taxon>Eukaryota</taxon>
        <taxon>Metazoa</taxon>
        <taxon>Ecdysozoa</taxon>
        <taxon>Arthropoda</taxon>
        <taxon>Hexapoda</taxon>
        <taxon>Insecta</taxon>
        <taxon>Pterygota</taxon>
        <taxon>Neoptera</taxon>
        <taxon>Polyneoptera</taxon>
        <taxon>Dictyoptera</taxon>
        <taxon>Blattodea</taxon>
        <taxon>Blattoidea</taxon>
        <taxon>Termitoidae</taxon>
        <taxon>Termopsidae</taxon>
        <taxon>Zootermopsis</taxon>
    </lineage>
</organism>
<evidence type="ECO:0000256" key="10">
    <source>
        <dbReference type="RuleBase" id="RU351113"/>
    </source>
</evidence>
<dbReference type="PANTHER" id="PTHR21137">
    <property type="entry name" value="ODORANT RECEPTOR"/>
    <property type="match status" value="1"/>
</dbReference>
<keyword evidence="8 10" id="KW-0675">Receptor</keyword>
<dbReference type="GO" id="GO:0007165">
    <property type="term" value="P:signal transduction"/>
    <property type="evidence" value="ECO:0007669"/>
    <property type="project" value="UniProtKB-KW"/>
</dbReference>
<evidence type="ECO:0000256" key="1">
    <source>
        <dbReference type="ARBA" id="ARBA00004651"/>
    </source>
</evidence>
<dbReference type="Proteomes" id="UP000027135">
    <property type="component" value="Unassembled WGS sequence"/>
</dbReference>
<dbReference type="AlphaFoldDB" id="A0A067RMC5"/>
<dbReference type="InterPro" id="IPR004117">
    <property type="entry name" value="7tm6_olfct_rcpt"/>
</dbReference>
<evidence type="ECO:0000256" key="8">
    <source>
        <dbReference type="ARBA" id="ARBA00023170"/>
    </source>
</evidence>
<keyword evidence="4 10" id="KW-0812">Transmembrane</keyword>
<comment type="caution">
    <text evidence="10">Lacks conserved residue(s) required for the propagation of feature annotation.</text>
</comment>
<dbReference type="EMBL" id="KK852542">
    <property type="protein sequence ID" value="KDR21745.1"/>
    <property type="molecule type" value="Genomic_DNA"/>
</dbReference>
<evidence type="ECO:0000313" key="11">
    <source>
        <dbReference type="EMBL" id="KDR21745.1"/>
    </source>
</evidence>
<keyword evidence="2" id="KW-1003">Cell membrane</keyword>
<evidence type="ECO:0000256" key="7">
    <source>
        <dbReference type="ARBA" id="ARBA00023136"/>
    </source>
</evidence>
<reference evidence="11 12" key="1">
    <citation type="journal article" date="2014" name="Nat. Commun.">
        <title>Molecular traces of alternative social organization in a termite genome.</title>
        <authorList>
            <person name="Terrapon N."/>
            <person name="Li C."/>
            <person name="Robertson H.M."/>
            <person name="Ji L."/>
            <person name="Meng X."/>
            <person name="Booth W."/>
            <person name="Chen Z."/>
            <person name="Childers C.P."/>
            <person name="Glastad K.M."/>
            <person name="Gokhale K."/>
            <person name="Gowin J."/>
            <person name="Gronenberg W."/>
            <person name="Hermansen R.A."/>
            <person name="Hu H."/>
            <person name="Hunt B.G."/>
            <person name="Huylmans A.K."/>
            <person name="Khalil S.M."/>
            <person name="Mitchell R.D."/>
            <person name="Munoz-Torres M.C."/>
            <person name="Mustard J.A."/>
            <person name="Pan H."/>
            <person name="Reese J.T."/>
            <person name="Scharf M.E."/>
            <person name="Sun F."/>
            <person name="Vogel H."/>
            <person name="Xiao J."/>
            <person name="Yang W."/>
            <person name="Yang Z."/>
            <person name="Yang Z."/>
            <person name="Zhou J."/>
            <person name="Zhu J."/>
            <person name="Brent C.S."/>
            <person name="Elsik C.G."/>
            <person name="Goodisman M.A."/>
            <person name="Liberles D.A."/>
            <person name="Roe R.M."/>
            <person name="Vargo E.L."/>
            <person name="Vilcinskas A."/>
            <person name="Wang J."/>
            <person name="Bornberg-Bauer E."/>
            <person name="Korb J."/>
            <person name="Zhang G."/>
            <person name="Liebig J."/>
        </authorList>
    </citation>
    <scope>NUCLEOTIDE SEQUENCE [LARGE SCALE GENOMIC DNA]</scope>
    <source>
        <tissue evidence="11">Whole organism</tissue>
    </source>
</reference>
<dbReference type="GO" id="GO:0004984">
    <property type="term" value="F:olfactory receptor activity"/>
    <property type="evidence" value="ECO:0007669"/>
    <property type="project" value="InterPro"/>
</dbReference>
<protein>
    <recommendedName>
        <fullName evidence="10">Odorant receptor</fullName>
    </recommendedName>
</protein>
<sequence>MQLPDDLRNKGPLGLILRLERCGGMLLDASVMTRAWRVLIYNISKALTVSCIIIVSMGFAVESYLTRDNLEEFAESFGLFMTQMKNSIKLISLFVHRKKVLKMIKDVEENFFIHNKDLLAEERSLINGYLSRAKIYAFMFWIQWGVCIVFQITSKRVSDNAVREMPMKMWVPFDTKHTPYYELGYVYNTLFCVVISWNVALTDTLFFAIIVYTTAQFELLGMSLRTLNQEHEDITRLLPLCFVISALKRLNVFFKSRADPVQVDRQDDDQYLARCVQYHHRLFDNVELLNSVLSPIECSEILTASVLLAFAGFQITVVADPVHLPRQISFLALVVLELGLHSWFADSLTAQSEAVCQAAYSSPWFQHSIGVQRTVAFVMMRAQRPVRIKAGPFANLSLELFGAIMRTSYSYLTLLRQVYDED</sequence>
<evidence type="ECO:0000313" key="12">
    <source>
        <dbReference type="Proteomes" id="UP000027135"/>
    </source>
</evidence>
<dbReference type="PANTHER" id="PTHR21137:SF3">
    <property type="entry name" value="ODORANT RECEPTOR 30A-RELATED"/>
    <property type="match status" value="1"/>
</dbReference>
<evidence type="ECO:0000256" key="6">
    <source>
        <dbReference type="ARBA" id="ARBA00022989"/>
    </source>
</evidence>
<evidence type="ECO:0000256" key="9">
    <source>
        <dbReference type="ARBA" id="ARBA00023224"/>
    </source>
</evidence>
<evidence type="ECO:0000256" key="3">
    <source>
        <dbReference type="ARBA" id="ARBA00022606"/>
    </source>
</evidence>
<accession>A0A067RMC5</accession>
<evidence type="ECO:0000256" key="2">
    <source>
        <dbReference type="ARBA" id="ARBA00022475"/>
    </source>
</evidence>
<dbReference type="Pfam" id="PF02949">
    <property type="entry name" value="7tm_6"/>
    <property type="match status" value="1"/>
</dbReference>
<dbReference type="GO" id="GO:0005549">
    <property type="term" value="F:odorant binding"/>
    <property type="evidence" value="ECO:0007669"/>
    <property type="project" value="InterPro"/>
</dbReference>
<keyword evidence="3 10" id="KW-0716">Sensory transduction</keyword>
<dbReference type="FunCoup" id="A0A067RMC5">
    <property type="interactions" value="60"/>
</dbReference>
<proteinExistence type="inferred from homology"/>
<comment type="similarity">
    <text evidence="10">Belongs to the insect chemoreceptor superfamily. Heteromeric odorant receptor channel (TC 1.A.69) family.</text>
</comment>
<evidence type="ECO:0000256" key="5">
    <source>
        <dbReference type="ARBA" id="ARBA00022725"/>
    </source>
</evidence>
<comment type="subcellular location">
    <subcellularLocation>
        <location evidence="1 10">Cell membrane</location>
        <topology evidence="1 10">Multi-pass membrane protein</topology>
    </subcellularLocation>
</comment>
<keyword evidence="6 10" id="KW-1133">Transmembrane helix</keyword>
<evidence type="ECO:0000256" key="4">
    <source>
        <dbReference type="ARBA" id="ARBA00022692"/>
    </source>
</evidence>
<dbReference type="GO" id="GO:0005886">
    <property type="term" value="C:plasma membrane"/>
    <property type="evidence" value="ECO:0007669"/>
    <property type="project" value="UniProtKB-SubCell"/>
</dbReference>
<keyword evidence="9 10" id="KW-0807">Transducer</keyword>
<gene>
    <name evidence="11" type="ORF">L798_02806</name>
</gene>
<keyword evidence="12" id="KW-1185">Reference proteome</keyword>
<dbReference type="OMA" id="MASMQIC"/>
<name>A0A067RMC5_ZOONE</name>
<dbReference type="eggNOG" id="ENOG502SSPN">
    <property type="taxonomic scope" value="Eukaryota"/>
</dbReference>
<keyword evidence="5 10" id="KW-0552">Olfaction</keyword>
<dbReference type="InParanoid" id="A0A067RMC5"/>
<keyword evidence="7 10" id="KW-0472">Membrane</keyword>
<feature type="transmembrane region" description="Helical" evidence="10">
    <location>
        <begin position="39"/>
        <end position="61"/>
    </location>
</feature>
<feature type="transmembrane region" description="Helical" evidence="10">
    <location>
        <begin position="135"/>
        <end position="153"/>
    </location>
</feature>
<feature type="transmembrane region" description="Helical" evidence="10">
    <location>
        <begin position="185"/>
        <end position="215"/>
    </location>
</feature>